<feature type="non-terminal residue" evidence="2">
    <location>
        <position position="220"/>
    </location>
</feature>
<reference evidence="2 3" key="1">
    <citation type="submission" date="2015-03" db="EMBL/GenBank/DDBJ databases">
        <title>Draft genome of the nematode, Opisthorchis viverrini.</title>
        <authorList>
            <person name="Mitreva M."/>
        </authorList>
    </citation>
    <scope>NUCLEOTIDE SEQUENCE [LARGE SCALE GENOMIC DNA]</scope>
    <source>
        <strain evidence="2">Khon Kaen</strain>
    </source>
</reference>
<feature type="non-terminal residue" evidence="2">
    <location>
        <position position="1"/>
    </location>
</feature>
<evidence type="ECO:0000313" key="3">
    <source>
        <dbReference type="Proteomes" id="UP000243686"/>
    </source>
</evidence>
<keyword evidence="3" id="KW-1185">Reference proteome</keyword>
<accession>A0A1S8WNA4</accession>
<feature type="chain" id="PRO_5013091624" evidence="1">
    <location>
        <begin position="22"/>
        <end position="220"/>
    </location>
</feature>
<gene>
    <name evidence="2" type="ORF">X801_08295</name>
</gene>
<evidence type="ECO:0000313" key="2">
    <source>
        <dbReference type="EMBL" id="OON15897.1"/>
    </source>
</evidence>
<organism evidence="2 3">
    <name type="scientific">Opisthorchis viverrini</name>
    <name type="common">Southeast Asian liver fluke</name>
    <dbReference type="NCBI Taxonomy" id="6198"/>
    <lineage>
        <taxon>Eukaryota</taxon>
        <taxon>Metazoa</taxon>
        <taxon>Spiralia</taxon>
        <taxon>Lophotrochozoa</taxon>
        <taxon>Platyhelminthes</taxon>
        <taxon>Trematoda</taxon>
        <taxon>Digenea</taxon>
        <taxon>Opisthorchiida</taxon>
        <taxon>Opisthorchiata</taxon>
        <taxon>Opisthorchiidae</taxon>
        <taxon>Opisthorchis</taxon>
    </lineage>
</organism>
<protein>
    <submittedName>
        <fullName evidence="2">Uncharacterized protein</fullName>
    </submittedName>
</protein>
<dbReference type="EMBL" id="KV900187">
    <property type="protein sequence ID" value="OON15897.1"/>
    <property type="molecule type" value="Genomic_DNA"/>
</dbReference>
<feature type="signal peptide" evidence="1">
    <location>
        <begin position="1"/>
        <end position="21"/>
    </location>
</feature>
<evidence type="ECO:0000256" key="1">
    <source>
        <dbReference type="SAM" id="SignalP"/>
    </source>
</evidence>
<dbReference type="AlphaFoldDB" id="A0A1S8WNA4"/>
<name>A0A1S8WNA4_OPIVI</name>
<keyword evidence="1" id="KW-0732">Signal</keyword>
<sequence length="220" mass="24744">STLFSDILFLVCARLFPVLSGCSLDSTVFRALLPMDRDILRRLVRVGKQKIAKLDRQSPGKLLDRHLLCRALSRWRALRDNLGRHSLWVTGCSAGAFSWDEDCSFESVSSLSEFPPPSDYPSSPVTEPTTEADIVLSSSACSQFTNPDEKLYCPRPKATPSQPVVRTGALTNIVQQEYRTRLSSKKRSSPPTSCYVDRITQQLTRTEHFRQLSQANYEVT</sequence>
<dbReference type="Proteomes" id="UP000243686">
    <property type="component" value="Unassembled WGS sequence"/>
</dbReference>
<proteinExistence type="predicted"/>